<dbReference type="Proteomes" id="UP000314294">
    <property type="component" value="Unassembled WGS sequence"/>
</dbReference>
<accession>A0A4Z2I1U0</accession>
<feature type="region of interest" description="Disordered" evidence="1">
    <location>
        <begin position="71"/>
        <end position="94"/>
    </location>
</feature>
<evidence type="ECO:0000313" key="3">
    <source>
        <dbReference type="Proteomes" id="UP000314294"/>
    </source>
</evidence>
<dbReference type="EMBL" id="SRLO01000145">
    <property type="protein sequence ID" value="TNN71800.1"/>
    <property type="molecule type" value="Genomic_DNA"/>
</dbReference>
<comment type="caution">
    <text evidence="2">The sequence shown here is derived from an EMBL/GenBank/DDBJ whole genome shotgun (WGS) entry which is preliminary data.</text>
</comment>
<feature type="region of interest" description="Disordered" evidence="1">
    <location>
        <begin position="1"/>
        <end position="58"/>
    </location>
</feature>
<organism evidence="2 3">
    <name type="scientific">Liparis tanakae</name>
    <name type="common">Tanaka's snailfish</name>
    <dbReference type="NCBI Taxonomy" id="230148"/>
    <lineage>
        <taxon>Eukaryota</taxon>
        <taxon>Metazoa</taxon>
        <taxon>Chordata</taxon>
        <taxon>Craniata</taxon>
        <taxon>Vertebrata</taxon>
        <taxon>Euteleostomi</taxon>
        <taxon>Actinopterygii</taxon>
        <taxon>Neopterygii</taxon>
        <taxon>Teleostei</taxon>
        <taxon>Neoteleostei</taxon>
        <taxon>Acanthomorphata</taxon>
        <taxon>Eupercaria</taxon>
        <taxon>Perciformes</taxon>
        <taxon>Cottioidei</taxon>
        <taxon>Cottales</taxon>
        <taxon>Liparidae</taxon>
        <taxon>Liparis</taxon>
    </lineage>
</organism>
<dbReference type="AlphaFoldDB" id="A0A4Z2I1U0"/>
<feature type="compositionally biased region" description="Low complexity" evidence="1">
    <location>
        <begin position="17"/>
        <end position="31"/>
    </location>
</feature>
<keyword evidence="3" id="KW-1185">Reference proteome</keyword>
<evidence type="ECO:0000313" key="2">
    <source>
        <dbReference type="EMBL" id="TNN71800.1"/>
    </source>
</evidence>
<proteinExistence type="predicted"/>
<gene>
    <name evidence="2" type="ORF">EYF80_017971</name>
</gene>
<protein>
    <submittedName>
        <fullName evidence="2">Uncharacterized protein</fullName>
    </submittedName>
</protein>
<reference evidence="2 3" key="1">
    <citation type="submission" date="2019-03" db="EMBL/GenBank/DDBJ databases">
        <title>First draft genome of Liparis tanakae, snailfish: a comprehensive survey of snailfish specific genes.</title>
        <authorList>
            <person name="Kim W."/>
            <person name="Song I."/>
            <person name="Jeong J.-H."/>
            <person name="Kim D."/>
            <person name="Kim S."/>
            <person name="Ryu S."/>
            <person name="Song J.Y."/>
            <person name="Lee S.K."/>
        </authorList>
    </citation>
    <scope>NUCLEOTIDE SEQUENCE [LARGE SCALE GENOMIC DNA]</scope>
    <source>
        <tissue evidence="2">Muscle</tissue>
    </source>
</reference>
<evidence type="ECO:0000256" key="1">
    <source>
        <dbReference type="SAM" id="MobiDB-lite"/>
    </source>
</evidence>
<feature type="compositionally biased region" description="Low complexity" evidence="1">
    <location>
        <begin position="76"/>
        <end position="85"/>
    </location>
</feature>
<name>A0A4Z2I1U0_9TELE</name>
<sequence>MHRTAGSGRGEAAGPRSSQSSAHSIALSALQETSALHHQKQSQKPSEETLHCPTDSTHTLALPKCQTEIGIHHTTHSSSGAHTHSLPSMPLLDSEEVKIGVDTGKHP</sequence>